<keyword evidence="5" id="KW-1185">Reference proteome</keyword>
<sequence length="284" mass="32065">MDLPESPEIEFELRQLKKWTCMLDDLQLTTAIVQMVQETSFAQVRFLMDVLKQREIEYTILQDPSSEYSPLPQAWPERQDSSSPSNTSNTDISNVSSNTRFHSPFTNAVHAPLSRSRTGLSPPPGFPCPILSPTSISNQQAAICCSREATEINSKSNNDAQIHLVRLTTIASHSAQIHKKRSRKVPHYPRDESDPKWLLKWLHSLRLHKYAPSLKDLTPGALLELAEDELIEKGIGSIGARKKLIVVRQDCIASDLGTYRTLILYSQAFEEARKQISEDEKKSV</sequence>
<reference evidence="4" key="1">
    <citation type="submission" date="2021-02" db="EMBL/GenBank/DDBJ databases">
        <title>Genome sequence Cadophora malorum strain M34.</title>
        <authorList>
            <person name="Stefanovic E."/>
            <person name="Vu D."/>
            <person name="Scully C."/>
            <person name="Dijksterhuis J."/>
            <person name="Roader J."/>
            <person name="Houbraken J."/>
        </authorList>
    </citation>
    <scope>NUCLEOTIDE SEQUENCE</scope>
    <source>
        <strain evidence="4">M34</strain>
    </source>
</reference>
<dbReference type="GO" id="GO:0000289">
    <property type="term" value="P:nuclear-transcribed mRNA poly(A) tail shortening"/>
    <property type="evidence" value="ECO:0007669"/>
    <property type="project" value="TreeGrafter"/>
</dbReference>
<evidence type="ECO:0000313" key="5">
    <source>
        <dbReference type="Proteomes" id="UP000664132"/>
    </source>
</evidence>
<evidence type="ECO:0008006" key="6">
    <source>
        <dbReference type="Google" id="ProtNLM"/>
    </source>
</evidence>
<dbReference type="GO" id="GO:0000932">
    <property type="term" value="C:P-body"/>
    <property type="evidence" value="ECO:0007669"/>
    <property type="project" value="TreeGrafter"/>
</dbReference>
<dbReference type="EMBL" id="JAFJYH010000357">
    <property type="protein sequence ID" value="KAG4412747.1"/>
    <property type="molecule type" value="Genomic_DNA"/>
</dbReference>
<evidence type="ECO:0000256" key="3">
    <source>
        <dbReference type="SAM" id="MobiDB-lite"/>
    </source>
</evidence>
<organism evidence="4 5">
    <name type="scientific">Cadophora malorum</name>
    <dbReference type="NCBI Taxonomy" id="108018"/>
    <lineage>
        <taxon>Eukaryota</taxon>
        <taxon>Fungi</taxon>
        <taxon>Dikarya</taxon>
        <taxon>Ascomycota</taxon>
        <taxon>Pezizomycotina</taxon>
        <taxon>Leotiomycetes</taxon>
        <taxon>Helotiales</taxon>
        <taxon>Ploettnerulaceae</taxon>
        <taxon>Cadophora</taxon>
    </lineage>
</organism>
<name>A0A8H7T3X8_9HELO</name>
<evidence type="ECO:0000256" key="1">
    <source>
        <dbReference type="ARBA" id="ARBA00004496"/>
    </source>
</evidence>
<dbReference type="PANTHER" id="PTHR12515:SF5">
    <property type="entry name" value="PROTEIN SMAUG"/>
    <property type="match status" value="1"/>
</dbReference>
<gene>
    <name evidence="4" type="ORF">IFR04_014114</name>
</gene>
<dbReference type="Proteomes" id="UP000664132">
    <property type="component" value="Unassembled WGS sequence"/>
</dbReference>
<evidence type="ECO:0000313" key="4">
    <source>
        <dbReference type="EMBL" id="KAG4412747.1"/>
    </source>
</evidence>
<comment type="subcellular location">
    <subcellularLocation>
        <location evidence="1">Cytoplasm</location>
    </subcellularLocation>
</comment>
<dbReference type="InterPro" id="IPR013761">
    <property type="entry name" value="SAM/pointed_sf"/>
</dbReference>
<feature type="region of interest" description="Disordered" evidence="3">
    <location>
        <begin position="67"/>
        <end position="99"/>
    </location>
</feature>
<feature type="compositionally biased region" description="Low complexity" evidence="3">
    <location>
        <begin position="81"/>
        <end position="94"/>
    </location>
</feature>
<dbReference type="AlphaFoldDB" id="A0A8H7T3X8"/>
<keyword evidence="2" id="KW-0963">Cytoplasm</keyword>
<dbReference type="Gene3D" id="1.10.150.50">
    <property type="entry name" value="Transcription Factor, Ets-1"/>
    <property type="match status" value="1"/>
</dbReference>
<dbReference type="SUPFAM" id="SSF47769">
    <property type="entry name" value="SAM/Pointed domain"/>
    <property type="match status" value="1"/>
</dbReference>
<proteinExistence type="predicted"/>
<dbReference type="PANTHER" id="PTHR12515">
    <property type="entry name" value="STERILE ALPHA MOTIF DOMAIN CONTAINING PROTEIN 4-RELATED"/>
    <property type="match status" value="1"/>
</dbReference>
<comment type="caution">
    <text evidence="4">The sequence shown here is derived from an EMBL/GenBank/DDBJ whole genome shotgun (WGS) entry which is preliminary data.</text>
</comment>
<evidence type="ECO:0000256" key="2">
    <source>
        <dbReference type="ARBA" id="ARBA00022490"/>
    </source>
</evidence>
<dbReference type="InterPro" id="IPR050897">
    <property type="entry name" value="SMAUG/VTS1_RNA-bind"/>
</dbReference>
<protein>
    <recommendedName>
        <fullName evidence="6">SAM domain-containing protein</fullName>
    </recommendedName>
</protein>
<dbReference type="GO" id="GO:0003729">
    <property type="term" value="F:mRNA binding"/>
    <property type="evidence" value="ECO:0007669"/>
    <property type="project" value="TreeGrafter"/>
</dbReference>
<dbReference type="OrthoDB" id="2155283at2759"/>
<accession>A0A8H7T3X8</accession>